<dbReference type="PANTHER" id="PTHR36531">
    <property type="entry name" value="CRISPR-ASSOCIATED EXONUCLEASE CAS4"/>
    <property type="match status" value="1"/>
</dbReference>
<evidence type="ECO:0000313" key="15">
    <source>
        <dbReference type="EMBL" id="MDQ0189641.1"/>
    </source>
</evidence>
<keyword evidence="16" id="KW-1185">Reference proteome</keyword>
<comment type="similarity">
    <text evidence="2 13">Belongs to the CRISPR-associated exonuclease Cas4 family.</text>
</comment>
<keyword evidence="5 13" id="KW-0540">Nuclease</keyword>
<proteinExistence type="inferred from homology"/>
<comment type="caution">
    <text evidence="15">The sequence shown here is derived from an EMBL/GenBank/DDBJ whole genome shotgun (WGS) entry which is preliminary data.</text>
</comment>
<protein>
    <recommendedName>
        <fullName evidence="4 13">CRISPR-associated exonuclease Cas4</fullName>
        <ecNumber evidence="3 13">3.1.12.1</ecNumber>
    </recommendedName>
</protein>
<dbReference type="Pfam" id="PF01930">
    <property type="entry name" value="Cas_Cas4"/>
    <property type="match status" value="1"/>
</dbReference>
<dbReference type="Gene3D" id="3.90.320.10">
    <property type="match status" value="1"/>
</dbReference>
<evidence type="ECO:0000256" key="1">
    <source>
        <dbReference type="ARBA" id="ARBA00001966"/>
    </source>
</evidence>
<evidence type="ECO:0000256" key="12">
    <source>
        <dbReference type="ARBA" id="ARBA00023211"/>
    </source>
</evidence>
<keyword evidence="8 13" id="KW-0269">Exonuclease</keyword>
<comment type="cofactor">
    <cofactor evidence="13">
        <name>Mg(2+)</name>
        <dbReference type="ChEBI" id="CHEBI:18420"/>
    </cofactor>
    <cofactor evidence="13">
        <name>Mn(2+)</name>
        <dbReference type="ChEBI" id="CHEBI:29035"/>
    </cofactor>
    <text evidence="13">Mg(2+) or Mn(2+) required for ssDNA cleavage activity.</text>
</comment>
<evidence type="ECO:0000256" key="8">
    <source>
        <dbReference type="ARBA" id="ARBA00022839"/>
    </source>
</evidence>
<gene>
    <name evidence="15" type="ORF">J2S03_001486</name>
</gene>
<evidence type="ECO:0000256" key="10">
    <source>
        <dbReference type="ARBA" id="ARBA00023014"/>
    </source>
</evidence>
<evidence type="ECO:0000256" key="3">
    <source>
        <dbReference type="ARBA" id="ARBA00012768"/>
    </source>
</evidence>
<keyword evidence="9 13" id="KW-0408">Iron</keyword>
<keyword evidence="7 13" id="KW-0378">Hydrolase</keyword>
<dbReference type="InterPro" id="IPR051827">
    <property type="entry name" value="Cas4_exonuclease"/>
</dbReference>
<dbReference type="Proteomes" id="UP001232973">
    <property type="component" value="Unassembled WGS sequence"/>
</dbReference>
<evidence type="ECO:0000256" key="9">
    <source>
        <dbReference type="ARBA" id="ARBA00023004"/>
    </source>
</evidence>
<keyword evidence="11 13" id="KW-0051">Antiviral defense</keyword>
<comment type="cofactor">
    <cofactor evidence="13">
        <name>iron-sulfur cluster</name>
        <dbReference type="ChEBI" id="CHEBI:30408"/>
    </cofactor>
</comment>
<reference evidence="15 16" key="1">
    <citation type="submission" date="2023-07" db="EMBL/GenBank/DDBJ databases">
        <title>Genomic Encyclopedia of Type Strains, Phase IV (KMG-IV): sequencing the most valuable type-strain genomes for metagenomic binning, comparative biology and taxonomic classification.</title>
        <authorList>
            <person name="Goeker M."/>
        </authorList>
    </citation>
    <scope>NUCLEOTIDE SEQUENCE [LARGE SCALE GENOMIC DNA]</scope>
    <source>
        <strain evidence="15 16">DSM 4006</strain>
    </source>
</reference>
<dbReference type="NCBIfam" id="TIGR00372">
    <property type="entry name" value="cas4"/>
    <property type="match status" value="1"/>
</dbReference>
<feature type="domain" description="DUF83" evidence="14">
    <location>
        <begin position="18"/>
        <end position="191"/>
    </location>
</feature>
<comment type="function">
    <text evidence="13">CRISPR (clustered regularly interspaced short palindromic repeat) is an adaptive immune system that provides protection against mobile genetic elements (viruses, transposable elements and conjugative plasmids). CRISPR clusters contain sequences complementary to antecedent mobile elements and target invading nucleic acids. CRISPR clusters are transcribed and processed into CRISPR RNA (crRNA).</text>
</comment>
<keyword evidence="12 13" id="KW-0464">Manganese</keyword>
<evidence type="ECO:0000256" key="13">
    <source>
        <dbReference type="RuleBase" id="RU365022"/>
    </source>
</evidence>
<dbReference type="InterPro" id="IPR013343">
    <property type="entry name" value="CRISPR-assoc_prot_Cas4"/>
</dbReference>
<evidence type="ECO:0000313" key="16">
    <source>
        <dbReference type="Proteomes" id="UP001232973"/>
    </source>
</evidence>
<accession>A0ABT9XH53</accession>
<evidence type="ECO:0000256" key="5">
    <source>
        <dbReference type="ARBA" id="ARBA00022722"/>
    </source>
</evidence>
<dbReference type="GO" id="GO:0004527">
    <property type="term" value="F:exonuclease activity"/>
    <property type="evidence" value="ECO:0007669"/>
    <property type="project" value="UniProtKB-KW"/>
</dbReference>
<name>A0ABT9XH53_9BACL</name>
<organism evidence="15 16">
    <name type="scientific">Alicyclobacillus cycloheptanicus</name>
    <dbReference type="NCBI Taxonomy" id="1457"/>
    <lineage>
        <taxon>Bacteria</taxon>
        <taxon>Bacillati</taxon>
        <taxon>Bacillota</taxon>
        <taxon>Bacilli</taxon>
        <taxon>Bacillales</taxon>
        <taxon>Alicyclobacillaceae</taxon>
        <taxon>Alicyclobacillus</taxon>
    </lineage>
</organism>
<evidence type="ECO:0000256" key="11">
    <source>
        <dbReference type="ARBA" id="ARBA00023118"/>
    </source>
</evidence>
<dbReference type="EMBL" id="JAUSTP010000009">
    <property type="protein sequence ID" value="MDQ0189641.1"/>
    <property type="molecule type" value="Genomic_DNA"/>
</dbReference>
<evidence type="ECO:0000256" key="7">
    <source>
        <dbReference type="ARBA" id="ARBA00022801"/>
    </source>
</evidence>
<dbReference type="InterPro" id="IPR022765">
    <property type="entry name" value="Dna2/Cas4_DUF83"/>
</dbReference>
<dbReference type="RefSeq" id="WP_274454574.1">
    <property type="nucleotide sequence ID" value="NZ_CP067097.1"/>
</dbReference>
<evidence type="ECO:0000259" key="14">
    <source>
        <dbReference type="Pfam" id="PF01930"/>
    </source>
</evidence>
<evidence type="ECO:0000256" key="2">
    <source>
        <dbReference type="ARBA" id="ARBA00009189"/>
    </source>
</evidence>
<evidence type="ECO:0000256" key="4">
    <source>
        <dbReference type="ARBA" id="ARBA00020049"/>
    </source>
</evidence>
<dbReference type="InterPro" id="IPR011604">
    <property type="entry name" value="PDDEXK-like_dom_sf"/>
</dbReference>
<evidence type="ECO:0000256" key="6">
    <source>
        <dbReference type="ARBA" id="ARBA00022723"/>
    </source>
</evidence>
<sequence length="212" mass="24095">MFDLQPSLSDASETVPLSALQHYSYCPRQCALIHVEQVFDENEFTLKGRWAHTRVDEEHVRSEAGHQIVTALPVWSDRHGLSGKCDVVELRDGTPHPVEFKHGERKAHRWDEVQLCGQAICLEEMFHVMVPEGAIYHISSRRRRTVVFTSELRAETLRIAAEVRVMIAKSAVPPAVNDARCNGCSLRRACMPEATDTGNRPDWHELMLRMEG</sequence>
<dbReference type="PANTHER" id="PTHR36531:SF6">
    <property type="entry name" value="DNA REPLICATION ATP-DEPENDENT HELICASE_NUCLEASE DNA2"/>
    <property type="match status" value="1"/>
</dbReference>
<keyword evidence="6 13" id="KW-0479">Metal-binding</keyword>
<keyword evidence="10 13" id="KW-0411">Iron-sulfur</keyword>
<comment type="cofactor">
    <cofactor evidence="1">
        <name>[4Fe-4S] cluster</name>
        <dbReference type="ChEBI" id="CHEBI:49883"/>
    </cofactor>
</comment>
<dbReference type="EC" id="3.1.12.1" evidence="3 13"/>